<feature type="domain" description="Phosphatidic acid phosphatase type 2/haloperoxidase" evidence="10">
    <location>
        <begin position="105"/>
        <end position="225"/>
    </location>
</feature>
<name>A0A4U0UEQ2_9PEZI</name>
<feature type="transmembrane region" description="Helical" evidence="9">
    <location>
        <begin position="179"/>
        <end position="198"/>
    </location>
</feature>
<keyword evidence="3" id="KW-0378">Hydrolase</keyword>
<evidence type="ECO:0000256" key="8">
    <source>
        <dbReference type="SAM" id="MobiDB-lite"/>
    </source>
</evidence>
<keyword evidence="12" id="KW-1185">Reference proteome</keyword>
<feature type="transmembrane region" description="Helical" evidence="9">
    <location>
        <begin position="270"/>
        <end position="288"/>
    </location>
</feature>
<dbReference type="Gene3D" id="1.20.144.10">
    <property type="entry name" value="Phosphatidic acid phosphatase type 2/haloperoxidase"/>
    <property type="match status" value="1"/>
</dbReference>
<evidence type="ECO:0000313" key="12">
    <source>
        <dbReference type="Proteomes" id="UP000308549"/>
    </source>
</evidence>
<evidence type="ECO:0000256" key="9">
    <source>
        <dbReference type="SAM" id="Phobius"/>
    </source>
</evidence>
<dbReference type="EMBL" id="NAJL01000002">
    <property type="protein sequence ID" value="TKA33757.1"/>
    <property type="molecule type" value="Genomic_DNA"/>
</dbReference>
<feature type="transmembrane region" description="Helical" evidence="9">
    <location>
        <begin position="104"/>
        <end position="121"/>
    </location>
</feature>
<protein>
    <recommendedName>
        <fullName evidence="10">Phosphatidic acid phosphatase type 2/haloperoxidase domain-containing protein</fullName>
    </recommendedName>
</protein>
<dbReference type="GO" id="GO:0005789">
    <property type="term" value="C:endoplasmic reticulum membrane"/>
    <property type="evidence" value="ECO:0007669"/>
    <property type="project" value="UniProtKB-SubCell"/>
</dbReference>
<dbReference type="CDD" id="cd03388">
    <property type="entry name" value="PAP2_SPPase1"/>
    <property type="match status" value="1"/>
</dbReference>
<dbReference type="SMART" id="SM00014">
    <property type="entry name" value="acidPPc"/>
    <property type="match status" value="1"/>
</dbReference>
<reference evidence="11 12" key="1">
    <citation type="submission" date="2017-03" db="EMBL/GenBank/DDBJ databases">
        <title>Genomes of endolithic fungi from Antarctica.</title>
        <authorList>
            <person name="Coleine C."/>
            <person name="Masonjones S."/>
            <person name="Stajich J.E."/>
        </authorList>
    </citation>
    <scope>NUCLEOTIDE SEQUENCE [LARGE SCALE GENOMIC DNA]</scope>
    <source>
        <strain evidence="11 12">CCFEE 6315</strain>
    </source>
</reference>
<evidence type="ECO:0000256" key="2">
    <source>
        <dbReference type="ARBA" id="ARBA00022692"/>
    </source>
</evidence>
<keyword evidence="2 9" id="KW-0812">Transmembrane</keyword>
<evidence type="ECO:0000313" key="11">
    <source>
        <dbReference type="EMBL" id="TKA33757.1"/>
    </source>
</evidence>
<feature type="region of interest" description="Disordered" evidence="8">
    <location>
        <begin position="461"/>
        <end position="536"/>
    </location>
</feature>
<feature type="transmembrane region" description="Helical" evidence="9">
    <location>
        <begin position="75"/>
        <end position="97"/>
    </location>
</feature>
<evidence type="ECO:0000256" key="4">
    <source>
        <dbReference type="ARBA" id="ARBA00022824"/>
    </source>
</evidence>
<comment type="similarity">
    <text evidence="7">Belongs to the type 2 lipid phosphate phosphatase family.</text>
</comment>
<dbReference type="PANTHER" id="PTHR14969">
    <property type="entry name" value="SPHINGOSINE-1-PHOSPHATE PHOSPHOHYDROLASE"/>
    <property type="match status" value="1"/>
</dbReference>
<accession>A0A4U0UEQ2</accession>
<evidence type="ECO:0000256" key="7">
    <source>
        <dbReference type="ARBA" id="ARBA00038324"/>
    </source>
</evidence>
<evidence type="ECO:0000256" key="3">
    <source>
        <dbReference type="ARBA" id="ARBA00022801"/>
    </source>
</evidence>
<feature type="transmembrane region" description="Helical" evidence="9">
    <location>
        <begin position="308"/>
        <end position="326"/>
    </location>
</feature>
<evidence type="ECO:0000259" key="10">
    <source>
        <dbReference type="SMART" id="SM00014"/>
    </source>
</evidence>
<keyword evidence="6 9" id="KW-0472">Membrane</keyword>
<dbReference type="OrthoDB" id="301434at2759"/>
<dbReference type="Proteomes" id="UP000308549">
    <property type="component" value="Unassembled WGS sequence"/>
</dbReference>
<keyword evidence="4" id="KW-0256">Endoplasmic reticulum</keyword>
<organism evidence="11 12">
    <name type="scientific">Salinomyces thailandicus</name>
    <dbReference type="NCBI Taxonomy" id="706561"/>
    <lineage>
        <taxon>Eukaryota</taxon>
        <taxon>Fungi</taxon>
        <taxon>Dikarya</taxon>
        <taxon>Ascomycota</taxon>
        <taxon>Pezizomycotina</taxon>
        <taxon>Dothideomycetes</taxon>
        <taxon>Dothideomycetidae</taxon>
        <taxon>Mycosphaerellales</taxon>
        <taxon>Teratosphaeriaceae</taxon>
        <taxon>Salinomyces</taxon>
    </lineage>
</organism>
<comment type="subcellular location">
    <subcellularLocation>
        <location evidence="1">Endoplasmic reticulum membrane</location>
        <topology evidence="1">Multi-pass membrane protein</topology>
    </subcellularLocation>
</comment>
<feature type="compositionally biased region" description="Low complexity" evidence="8">
    <location>
        <begin position="513"/>
        <end position="522"/>
    </location>
</feature>
<evidence type="ECO:0000256" key="1">
    <source>
        <dbReference type="ARBA" id="ARBA00004477"/>
    </source>
</evidence>
<feature type="compositionally biased region" description="Basic and acidic residues" evidence="8">
    <location>
        <begin position="523"/>
        <end position="536"/>
    </location>
</feature>
<comment type="caution">
    <text evidence="11">The sequence shown here is derived from an EMBL/GenBank/DDBJ whole genome shotgun (WGS) entry which is preliminary data.</text>
</comment>
<dbReference type="InterPro" id="IPR036938">
    <property type="entry name" value="PAP2/HPO_sf"/>
</dbReference>
<feature type="transmembrane region" description="Helical" evidence="9">
    <location>
        <begin position="210"/>
        <end position="228"/>
    </location>
</feature>
<dbReference type="InterPro" id="IPR000326">
    <property type="entry name" value="PAP2/HPO"/>
</dbReference>
<dbReference type="Pfam" id="PF01569">
    <property type="entry name" value="PAP2"/>
    <property type="match status" value="1"/>
</dbReference>
<dbReference type="SUPFAM" id="SSF48317">
    <property type="entry name" value="Acid phosphatase/Vanadium-dependent haloperoxidase"/>
    <property type="match status" value="1"/>
</dbReference>
<dbReference type="GO" id="GO:0042392">
    <property type="term" value="F:sphingosine-1-phosphate phosphatase activity"/>
    <property type="evidence" value="ECO:0007669"/>
    <property type="project" value="TreeGrafter"/>
</dbReference>
<dbReference type="PANTHER" id="PTHR14969:SF28">
    <property type="entry name" value="DIHYDROSPHINGOSINE 1-PHOSPHATE PHOSPHATASE LCB3-RELATED"/>
    <property type="match status" value="1"/>
</dbReference>
<feature type="compositionally biased region" description="Basic and acidic residues" evidence="8">
    <location>
        <begin position="414"/>
        <end position="427"/>
    </location>
</feature>
<keyword evidence="5 9" id="KW-1133">Transmembrane helix</keyword>
<evidence type="ECO:0000256" key="5">
    <source>
        <dbReference type="ARBA" id="ARBA00022989"/>
    </source>
</evidence>
<sequence length="578" mass="64378">MSPTTPTEESIPLPSRTPSPFGGPDAGLKAISHYERRLPPWRLRLRQALIPIVRKETPYLARVQQACRSPLLDTYFALTANLGTHTFFMTALPICFWCGYPDMGMALVHMLAMGVYFSGFVKDMVCLPRPLSPPLQRITMSGSAALEYGFPSTHTTNAVSVALYCLDRLHNARDGYDALTYKLLCAGCLWYLFSISLGRMYCGMHGFFDVVFGAVLGAVIAWIRIIYGAPFDEWIITGDWTRTALAVCALAVAVRIHPEPADNCPCFDDSVAFVGVVMGSAIGIWQFAQVTPYRETALWELYTFTNNTLLKAVTRIVAGIVVIFLWRAIMKPASLRVLPPIFRFIDHYGLAIPRRYFLQSRDYHTVPPLRRDDNVIPPASDISAFMTNFRHTRKRTVSIGPQSEADAREYIANREQRRRDSREDQHQRNTLTPKTAAKSTGTALPSFAIEDLIDEHSATATTSRTGLTSLPPASPPHLGDSPPSRNPHQHSSTPYLHVEGQATADPNLLTPPASDAGASSSDSGREDEQREDREMFSQLEKPRIRYDVEVVTKLVVYAGIAWWAVVGNPLWFEKAGLV</sequence>
<dbReference type="AlphaFoldDB" id="A0A4U0UEQ2"/>
<proteinExistence type="inferred from homology"/>
<gene>
    <name evidence="11" type="ORF">B0A50_00593</name>
</gene>
<feature type="region of interest" description="Disordered" evidence="8">
    <location>
        <begin position="414"/>
        <end position="443"/>
    </location>
</feature>
<feature type="region of interest" description="Disordered" evidence="8">
    <location>
        <begin position="1"/>
        <end position="23"/>
    </location>
</feature>
<evidence type="ECO:0000256" key="6">
    <source>
        <dbReference type="ARBA" id="ARBA00023136"/>
    </source>
</evidence>
<feature type="compositionally biased region" description="Polar residues" evidence="8">
    <location>
        <begin position="429"/>
        <end position="443"/>
    </location>
</feature>